<comment type="function">
    <text evidence="13">Cystine/H(+) symporter that mediates export of cystine, the oxidized dimer of cysteine, from lysosomes. May play a role in the degradation of engulfed apoptotic cells.</text>
</comment>
<evidence type="ECO:0000313" key="18">
    <source>
        <dbReference type="Proteomes" id="UP000466442"/>
    </source>
</evidence>
<keyword evidence="9 16" id="KW-0472">Membrane</keyword>
<comment type="similarity">
    <text evidence="3">Belongs to the cystinosin family.</text>
</comment>
<feature type="transmembrane region" description="Helical" evidence="16">
    <location>
        <begin position="195"/>
        <end position="213"/>
    </location>
</feature>
<feature type="transmembrane region" description="Helical" evidence="16">
    <location>
        <begin position="225"/>
        <end position="252"/>
    </location>
</feature>
<evidence type="ECO:0000256" key="10">
    <source>
        <dbReference type="ARBA" id="ARBA00023180"/>
    </source>
</evidence>
<evidence type="ECO:0000313" key="17">
    <source>
        <dbReference type="EMBL" id="KAF6198579.1"/>
    </source>
</evidence>
<dbReference type="GO" id="GO:0015184">
    <property type="term" value="F:L-cystine transmembrane transporter activity"/>
    <property type="evidence" value="ECO:0007669"/>
    <property type="project" value="TreeGrafter"/>
</dbReference>
<dbReference type="AlphaFoldDB" id="A0A8S9WQW8"/>
<organism evidence="17 18">
    <name type="scientific">Apolygus lucorum</name>
    <name type="common">Small green plant bug</name>
    <name type="synonym">Lygocoris lucorum</name>
    <dbReference type="NCBI Taxonomy" id="248454"/>
    <lineage>
        <taxon>Eukaryota</taxon>
        <taxon>Metazoa</taxon>
        <taxon>Ecdysozoa</taxon>
        <taxon>Arthropoda</taxon>
        <taxon>Hexapoda</taxon>
        <taxon>Insecta</taxon>
        <taxon>Pterygota</taxon>
        <taxon>Neoptera</taxon>
        <taxon>Paraneoptera</taxon>
        <taxon>Hemiptera</taxon>
        <taxon>Heteroptera</taxon>
        <taxon>Panheteroptera</taxon>
        <taxon>Cimicomorpha</taxon>
        <taxon>Miridae</taxon>
        <taxon>Mirini</taxon>
        <taxon>Apolygus</taxon>
    </lineage>
</organism>
<feature type="transmembrane region" description="Helical" evidence="16">
    <location>
        <begin position="332"/>
        <end position="352"/>
    </location>
</feature>
<dbReference type="Gene3D" id="1.20.1280.290">
    <property type="match status" value="1"/>
</dbReference>
<evidence type="ECO:0000256" key="6">
    <source>
        <dbReference type="ARBA" id="ARBA00022737"/>
    </source>
</evidence>
<evidence type="ECO:0000256" key="8">
    <source>
        <dbReference type="ARBA" id="ARBA00022989"/>
    </source>
</evidence>
<comment type="caution">
    <text evidence="17">The sequence shown here is derived from an EMBL/GenBank/DDBJ whole genome shotgun (WGS) entry which is preliminary data.</text>
</comment>
<comment type="subcellular location">
    <subcellularLocation>
        <location evidence="2">Cytoplasmic vesicle</location>
        <location evidence="2">Phagosome</location>
    </subcellularLocation>
    <subcellularLocation>
        <location evidence="1">Lysosome membrane</location>
        <topology evidence="1">Multi-pass membrane protein</topology>
    </subcellularLocation>
</comment>
<dbReference type="FunFam" id="1.20.1280.290:FF:000016">
    <property type="entry name" value="Cystinosin homolog"/>
    <property type="match status" value="1"/>
</dbReference>
<dbReference type="InterPro" id="IPR005282">
    <property type="entry name" value="LC_transporter"/>
</dbReference>
<dbReference type="GO" id="GO:0015293">
    <property type="term" value="F:symporter activity"/>
    <property type="evidence" value="ECO:0007669"/>
    <property type="project" value="UniProtKB-KW"/>
</dbReference>
<dbReference type="GO" id="GO:0045335">
    <property type="term" value="C:phagocytic vesicle"/>
    <property type="evidence" value="ECO:0007669"/>
    <property type="project" value="UniProtKB-SubCell"/>
</dbReference>
<feature type="transmembrane region" description="Helical" evidence="16">
    <location>
        <begin position="364"/>
        <end position="388"/>
    </location>
</feature>
<feature type="transmembrane region" description="Helical" evidence="16">
    <location>
        <begin position="76"/>
        <end position="98"/>
    </location>
</feature>
<feature type="transmembrane region" description="Helical" evidence="16">
    <location>
        <begin position="408"/>
        <end position="427"/>
    </location>
</feature>
<reference evidence="17" key="1">
    <citation type="journal article" date="2021" name="Mol. Ecol. Resour.">
        <title>Apolygus lucorum genome provides insights into omnivorousness and mesophyll feeding.</title>
        <authorList>
            <person name="Liu Y."/>
            <person name="Liu H."/>
            <person name="Wang H."/>
            <person name="Huang T."/>
            <person name="Liu B."/>
            <person name="Yang B."/>
            <person name="Yin L."/>
            <person name="Li B."/>
            <person name="Zhang Y."/>
            <person name="Zhang S."/>
            <person name="Jiang F."/>
            <person name="Zhang X."/>
            <person name="Ren Y."/>
            <person name="Wang B."/>
            <person name="Wang S."/>
            <person name="Lu Y."/>
            <person name="Wu K."/>
            <person name="Fan W."/>
            <person name="Wang G."/>
        </authorList>
    </citation>
    <scope>NUCLEOTIDE SEQUENCE</scope>
    <source>
        <strain evidence="17">12Hb</strain>
    </source>
</reference>
<protein>
    <recommendedName>
        <fullName evidence="14">Cystinosin homolog</fullName>
    </recommendedName>
</protein>
<keyword evidence="11" id="KW-0458">Lysosome</keyword>
<keyword evidence="8 16" id="KW-1133">Transmembrane helix</keyword>
<keyword evidence="7" id="KW-0769">Symport</keyword>
<gene>
    <name evidence="17" type="ORF">GE061_008327</name>
</gene>
<feature type="transmembrane region" description="Helical" evidence="16">
    <location>
        <begin position="306"/>
        <end position="326"/>
    </location>
</feature>
<feature type="transmembrane region" description="Helical" evidence="16">
    <location>
        <begin position="272"/>
        <end position="294"/>
    </location>
</feature>
<keyword evidence="4" id="KW-0813">Transport</keyword>
<dbReference type="SMART" id="SM00679">
    <property type="entry name" value="CTNS"/>
    <property type="match status" value="2"/>
</dbReference>
<evidence type="ECO:0000256" key="4">
    <source>
        <dbReference type="ARBA" id="ARBA00022448"/>
    </source>
</evidence>
<evidence type="ECO:0000256" key="15">
    <source>
        <dbReference type="SAM" id="MobiDB-lite"/>
    </source>
</evidence>
<keyword evidence="6" id="KW-0677">Repeat</keyword>
<evidence type="ECO:0000256" key="5">
    <source>
        <dbReference type="ARBA" id="ARBA00022692"/>
    </source>
</evidence>
<keyword evidence="10" id="KW-0325">Glycoprotein</keyword>
<keyword evidence="18" id="KW-1185">Reference proteome</keyword>
<dbReference type="PANTHER" id="PTHR13131">
    <property type="entry name" value="CYSTINOSIN"/>
    <property type="match status" value="1"/>
</dbReference>
<accession>A0A8S9WQW8</accession>
<dbReference type="PANTHER" id="PTHR13131:SF5">
    <property type="entry name" value="CYSTINOSIN"/>
    <property type="match status" value="1"/>
</dbReference>
<dbReference type="OrthoDB" id="75720at2759"/>
<dbReference type="GO" id="GO:0005765">
    <property type="term" value="C:lysosomal membrane"/>
    <property type="evidence" value="ECO:0007669"/>
    <property type="project" value="UniProtKB-SubCell"/>
</dbReference>
<evidence type="ECO:0000256" key="7">
    <source>
        <dbReference type="ARBA" id="ARBA00022847"/>
    </source>
</evidence>
<proteinExistence type="inferred from homology"/>
<name>A0A8S9WQW8_APOLU</name>
<dbReference type="FunFam" id="1.20.1280.290:FF:000023">
    <property type="entry name" value="Cystinosin homolog"/>
    <property type="match status" value="1"/>
</dbReference>
<evidence type="ECO:0000256" key="11">
    <source>
        <dbReference type="ARBA" id="ARBA00023228"/>
    </source>
</evidence>
<evidence type="ECO:0000256" key="14">
    <source>
        <dbReference type="ARBA" id="ARBA00074957"/>
    </source>
</evidence>
<evidence type="ECO:0000256" key="3">
    <source>
        <dbReference type="ARBA" id="ARBA00006855"/>
    </source>
</evidence>
<evidence type="ECO:0000256" key="2">
    <source>
        <dbReference type="ARBA" id="ARBA00004262"/>
    </source>
</evidence>
<dbReference type="NCBIfam" id="TIGR00951">
    <property type="entry name" value="2A43"/>
    <property type="match status" value="1"/>
</dbReference>
<evidence type="ECO:0000256" key="12">
    <source>
        <dbReference type="ARBA" id="ARBA00048473"/>
    </source>
</evidence>
<evidence type="ECO:0000256" key="16">
    <source>
        <dbReference type="SAM" id="Phobius"/>
    </source>
</evidence>
<dbReference type="EMBL" id="WIXP02000016">
    <property type="protein sequence ID" value="KAF6198579.1"/>
    <property type="molecule type" value="Genomic_DNA"/>
</dbReference>
<dbReference type="Pfam" id="PF04193">
    <property type="entry name" value="PQ-loop"/>
    <property type="match status" value="2"/>
</dbReference>
<evidence type="ECO:0000256" key="9">
    <source>
        <dbReference type="ARBA" id="ARBA00023136"/>
    </source>
</evidence>
<comment type="catalytic activity">
    <reaction evidence="12">
        <text>L-cystine(out) + H(+)(out) = L-cystine(in) + H(+)(in)</text>
        <dbReference type="Rhea" id="RHEA:66172"/>
        <dbReference type="ChEBI" id="CHEBI:15378"/>
        <dbReference type="ChEBI" id="CHEBI:35491"/>
    </reaction>
    <physiologicalReaction direction="left-to-right" evidence="12">
        <dbReference type="Rhea" id="RHEA:66173"/>
    </physiologicalReaction>
</comment>
<sequence length="483" mass="54865">MLPCWSEGTVRIAVRYIDSSRPDSMHRLLLSPYKHNVALSLVSISVRFNFYNLRSFQHQLICDIILLRKKYAMAKIVHFCILASAFFGFSCSQVVRIYTEVQEVTLLEHESYQVIFKANGTFPGVATINSTNGGVVSESPSFINLSAPPPWNITLKADHRGHDTVYMNISSLSGGVNVDHAFVVVTVERSRELELVSNVVGWCYFVAWSISFYPQIYENWRRKSVVGLNFDFLALNVIGFFLYSLFNCGLYWNDEVENEYFHENPRGLNPVLLNDVVFSLHALLITVVTISQCFFYERGGQKVSKIATGIIAIIFIIFTVSLILPFTKVINWLYFLYICSYIKLSITLMKYVPQAFMNYKRKSTIGWSIGNVILDFTGGMLSMMQMIINADNYDDWASIIGDPTKFGLGLFSVCFDIVFLIQHYVLYGATNRGYQELPGEVIDEPPESQVSEDEVPQNCTNDQSEEIQPQMPDVIESAGRVET</sequence>
<evidence type="ECO:0000256" key="13">
    <source>
        <dbReference type="ARBA" id="ARBA00055495"/>
    </source>
</evidence>
<evidence type="ECO:0000256" key="1">
    <source>
        <dbReference type="ARBA" id="ARBA00004155"/>
    </source>
</evidence>
<dbReference type="InterPro" id="IPR006603">
    <property type="entry name" value="PQ-loop_rpt"/>
</dbReference>
<keyword evidence="5 16" id="KW-0812">Transmembrane</keyword>
<feature type="region of interest" description="Disordered" evidence="15">
    <location>
        <begin position="438"/>
        <end position="483"/>
    </location>
</feature>
<dbReference type="Proteomes" id="UP000466442">
    <property type="component" value="Linkage Group LG16"/>
</dbReference>
<feature type="compositionally biased region" description="Acidic residues" evidence="15">
    <location>
        <begin position="441"/>
        <end position="455"/>
    </location>
</feature>